<dbReference type="InterPro" id="IPR000160">
    <property type="entry name" value="GGDEF_dom"/>
</dbReference>
<evidence type="ECO:0000259" key="6">
    <source>
        <dbReference type="PROSITE" id="PS50887"/>
    </source>
</evidence>
<protein>
    <recommendedName>
        <fullName evidence="2">diguanylate cyclase</fullName>
        <ecNumber evidence="2">2.7.7.65</ecNumber>
    </recommendedName>
</protein>
<feature type="compositionally biased region" description="Basic and acidic residues" evidence="4">
    <location>
        <begin position="355"/>
        <end position="367"/>
    </location>
</feature>
<evidence type="ECO:0000313" key="7">
    <source>
        <dbReference type="EMBL" id="SDW76448.1"/>
    </source>
</evidence>
<feature type="transmembrane region" description="Helical" evidence="5">
    <location>
        <begin position="21"/>
        <end position="39"/>
    </location>
</feature>
<dbReference type="EMBL" id="FNNZ01000008">
    <property type="protein sequence ID" value="SDW76448.1"/>
    <property type="molecule type" value="Genomic_DNA"/>
</dbReference>
<feature type="transmembrane region" description="Helical" evidence="5">
    <location>
        <begin position="45"/>
        <end position="65"/>
    </location>
</feature>
<comment type="cofactor">
    <cofactor evidence="1">
        <name>Mg(2+)</name>
        <dbReference type="ChEBI" id="CHEBI:18420"/>
    </cofactor>
</comment>
<dbReference type="Proteomes" id="UP000198816">
    <property type="component" value="Unassembled WGS sequence"/>
</dbReference>
<evidence type="ECO:0000256" key="1">
    <source>
        <dbReference type="ARBA" id="ARBA00001946"/>
    </source>
</evidence>
<feature type="transmembrane region" description="Helical" evidence="5">
    <location>
        <begin position="77"/>
        <end position="96"/>
    </location>
</feature>
<organism evidence="7 8">
    <name type="scientific">Thiocapsa roseopersicina</name>
    <dbReference type="NCBI Taxonomy" id="1058"/>
    <lineage>
        <taxon>Bacteria</taxon>
        <taxon>Pseudomonadati</taxon>
        <taxon>Pseudomonadota</taxon>
        <taxon>Gammaproteobacteria</taxon>
        <taxon>Chromatiales</taxon>
        <taxon>Chromatiaceae</taxon>
        <taxon>Thiocapsa</taxon>
    </lineage>
</organism>
<dbReference type="SMART" id="SM00267">
    <property type="entry name" value="GGDEF"/>
    <property type="match status" value="1"/>
</dbReference>
<evidence type="ECO:0000313" key="8">
    <source>
        <dbReference type="Proteomes" id="UP000198816"/>
    </source>
</evidence>
<feature type="region of interest" description="Disordered" evidence="4">
    <location>
        <begin position="355"/>
        <end position="384"/>
    </location>
</feature>
<dbReference type="AlphaFoldDB" id="A0A1H2W7D4"/>
<dbReference type="Pfam" id="PF00990">
    <property type="entry name" value="GGDEF"/>
    <property type="match status" value="1"/>
</dbReference>
<keyword evidence="5" id="KW-0472">Membrane</keyword>
<dbReference type="PANTHER" id="PTHR45138">
    <property type="entry name" value="REGULATORY COMPONENTS OF SENSORY TRANSDUCTION SYSTEM"/>
    <property type="match status" value="1"/>
</dbReference>
<name>A0A1H2W7D4_THIRO</name>
<evidence type="ECO:0000256" key="2">
    <source>
        <dbReference type="ARBA" id="ARBA00012528"/>
    </source>
</evidence>
<evidence type="ECO:0000256" key="4">
    <source>
        <dbReference type="SAM" id="MobiDB-lite"/>
    </source>
</evidence>
<evidence type="ECO:0000256" key="5">
    <source>
        <dbReference type="SAM" id="Phobius"/>
    </source>
</evidence>
<feature type="domain" description="GGDEF" evidence="6">
    <location>
        <begin position="216"/>
        <end position="349"/>
    </location>
</feature>
<dbReference type="InterPro" id="IPR043128">
    <property type="entry name" value="Rev_trsase/Diguanyl_cyclase"/>
</dbReference>
<accession>A0A1H2W7D4</accession>
<dbReference type="InterPro" id="IPR050469">
    <property type="entry name" value="Diguanylate_Cyclase"/>
</dbReference>
<reference evidence="8" key="1">
    <citation type="submission" date="2016-10" db="EMBL/GenBank/DDBJ databases">
        <authorList>
            <person name="Varghese N."/>
            <person name="Submissions S."/>
        </authorList>
    </citation>
    <scope>NUCLEOTIDE SEQUENCE [LARGE SCALE GENOMIC DNA]</scope>
    <source>
        <strain evidence="8">DSM 217</strain>
    </source>
</reference>
<feature type="transmembrane region" description="Helical" evidence="5">
    <location>
        <begin position="102"/>
        <end position="121"/>
    </location>
</feature>
<dbReference type="FunFam" id="3.30.70.270:FF:000001">
    <property type="entry name" value="Diguanylate cyclase domain protein"/>
    <property type="match status" value="1"/>
</dbReference>
<dbReference type="EC" id="2.7.7.65" evidence="2"/>
<evidence type="ECO:0000256" key="3">
    <source>
        <dbReference type="ARBA" id="ARBA00034247"/>
    </source>
</evidence>
<keyword evidence="8" id="KW-1185">Reference proteome</keyword>
<dbReference type="SUPFAM" id="SSF55073">
    <property type="entry name" value="Nucleotide cyclase"/>
    <property type="match status" value="1"/>
</dbReference>
<dbReference type="Gene3D" id="3.30.70.270">
    <property type="match status" value="1"/>
</dbReference>
<dbReference type="InterPro" id="IPR029787">
    <property type="entry name" value="Nucleotide_cyclase"/>
</dbReference>
<dbReference type="PROSITE" id="PS50887">
    <property type="entry name" value="GGDEF"/>
    <property type="match status" value="1"/>
</dbReference>
<dbReference type="RefSeq" id="WP_245731837.1">
    <property type="nucleotide sequence ID" value="NZ_FNNZ01000008.1"/>
</dbReference>
<feature type="transmembrane region" description="Helical" evidence="5">
    <location>
        <begin position="154"/>
        <end position="172"/>
    </location>
</feature>
<dbReference type="STRING" id="1058.SAMN05421783_10875"/>
<comment type="catalytic activity">
    <reaction evidence="3">
        <text>2 GTP = 3',3'-c-di-GMP + 2 diphosphate</text>
        <dbReference type="Rhea" id="RHEA:24898"/>
        <dbReference type="ChEBI" id="CHEBI:33019"/>
        <dbReference type="ChEBI" id="CHEBI:37565"/>
        <dbReference type="ChEBI" id="CHEBI:58805"/>
        <dbReference type="EC" id="2.7.7.65"/>
    </reaction>
</comment>
<dbReference type="NCBIfam" id="TIGR00254">
    <property type="entry name" value="GGDEF"/>
    <property type="match status" value="1"/>
</dbReference>
<gene>
    <name evidence="7" type="ORF">SAMN05421783_10875</name>
</gene>
<keyword evidence="5" id="KW-0812">Transmembrane</keyword>
<dbReference type="GO" id="GO:0052621">
    <property type="term" value="F:diguanylate cyclase activity"/>
    <property type="evidence" value="ECO:0007669"/>
    <property type="project" value="UniProtKB-EC"/>
</dbReference>
<proteinExistence type="predicted"/>
<keyword evidence="5" id="KW-1133">Transmembrane helix</keyword>
<dbReference type="PANTHER" id="PTHR45138:SF9">
    <property type="entry name" value="DIGUANYLATE CYCLASE DGCM-RELATED"/>
    <property type="match status" value="1"/>
</dbReference>
<dbReference type="CDD" id="cd01949">
    <property type="entry name" value="GGDEF"/>
    <property type="match status" value="1"/>
</dbReference>
<sequence>MKKKDVDLPDPIELRGFNRTLAEIEWLLLVLVLVYLVLPEEPIEQTLGIAGAVAVFAVFILGFRYLNLFTLPARWKLTIETWAMLAFTAFVVWHTGKVDSPLISLFLLVIVFSALTLGKLITLLEVALIASFYLLAAYTVDGAELFAYSTFSRLMLLFAPVALVAYVTSLVASDMSFSRTFVQRLSETDELTGLPNMRAFSVALNRHRDSAVMRDRPFGLMMVDADNLKEVNDRYGHSVGNQVIRAVAEGIRRSIRSADLVARYGGDEFILLLPDTTEQAAREAGERIRMMVAGTLIDTGKDAVTTTVSIGYATYPSMATEVDDLMVRADEALYASKRAGRNRIFAFSEISEMARARHEDPDSRREPPALPSSLNPESQIEPRH</sequence>